<name>A0AAD7TDA6_9TELE</name>
<proteinExistence type="predicted"/>
<protein>
    <submittedName>
        <fullName evidence="1">Uncharacterized protein</fullName>
    </submittedName>
</protein>
<dbReference type="Proteomes" id="UP001221898">
    <property type="component" value="Unassembled WGS sequence"/>
</dbReference>
<accession>A0AAD7TDA6</accession>
<sequence length="112" mass="13020">MPNNQRVAEQRALNLRRKFIKNSQFQADYSVFMDDIIAKGYAVKVPSEELSRSDGKVWYFPHHGVYHPKKWKIRVVFDSGTSYQGTTSCYRGRTFSPSLRMNGQRTRTNLGI</sequence>
<dbReference type="PANTHER" id="PTHR47331">
    <property type="entry name" value="PHD-TYPE DOMAIN-CONTAINING PROTEIN"/>
    <property type="match status" value="1"/>
</dbReference>
<evidence type="ECO:0000313" key="2">
    <source>
        <dbReference type="Proteomes" id="UP001221898"/>
    </source>
</evidence>
<reference evidence="1" key="1">
    <citation type="journal article" date="2023" name="Science">
        <title>Genome structures resolve the early diversification of teleost fishes.</title>
        <authorList>
            <person name="Parey E."/>
            <person name="Louis A."/>
            <person name="Montfort J."/>
            <person name="Bouchez O."/>
            <person name="Roques C."/>
            <person name="Iampietro C."/>
            <person name="Lluch J."/>
            <person name="Castinel A."/>
            <person name="Donnadieu C."/>
            <person name="Desvignes T."/>
            <person name="Floi Bucao C."/>
            <person name="Jouanno E."/>
            <person name="Wen M."/>
            <person name="Mejri S."/>
            <person name="Dirks R."/>
            <person name="Jansen H."/>
            <person name="Henkel C."/>
            <person name="Chen W.J."/>
            <person name="Zahm M."/>
            <person name="Cabau C."/>
            <person name="Klopp C."/>
            <person name="Thompson A.W."/>
            <person name="Robinson-Rechavi M."/>
            <person name="Braasch I."/>
            <person name="Lecointre G."/>
            <person name="Bobe J."/>
            <person name="Postlethwait J.H."/>
            <person name="Berthelot C."/>
            <person name="Roest Crollius H."/>
            <person name="Guiguen Y."/>
        </authorList>
    </citation>
    <scope>NUCLEOTIDE SEQUENCE</scope>
    <source>
        <strain evidence="1">NC1722</strain>
    </source>
</reference>
<dbReference type="AlphaFoldDB" id="A0AAD7TDA6"/>
<evidence type="ECO:0000313" key="1">
    <source>
        <dbReference type="EMBL" id="KAJ8418879.1"/>
    </source>
</evidence>
<gene>
    <name evidence="1" type="ORF">AAFF_G00003780</name>
</gene>
<keyword evidence="2" id="KW-1185">Reference proteome</keyword>
<organism evidence="1 2">
    <name type="scientific">Aldrovandia affinis</name>
    <dbReference type="NCBI Taxonomy" id="143900"/>
    <lineage>
        <taxon>Eukaryota</taxon>
        <taxon>Metazoa</taxon>
        <taxon>Chordata</taxon>
        <taxon>Craniata</taxon>
        <taxon>Vertebrata</taxon>
        <taxon>Euteleostomi</taxon>
        <taxon>Actinopterygii</taxon>
        <taxon>Neopterygii</taxon>
        <taxon>Teleostei</taxon>
        <taxon>Notacanthiformes</taxon>
        <taxon>Halosauridae</taxon>
        <taxon>Aldrovandia</taxon>
    </lineage>
</organism>
<dbReference type="EMBL" id="JAINUG010000001">
    <property type="protein sequence ID" value="KAJ8418879.1"/>
    <property type="molecule type" value="Genomic_DNA"/>
</dbReference>
<comment type="caution">
    <text evidence="1">The sequence shown here is derived from an EMBL/GenBank/DDBJ whole genome shotgun (WGS) entry which is preliminary data.</text>
</comment>
<dbReference type="PANTHER" id="PTHR47331:SF1">
    <property type="entry name" value="GAG-LIKE PROTEIN"/>
    <property type="match status" value="1"/>
</dbReference>